<feature type="binding site" evidence="9">
    <location>
        <position position="344"/>
    </location>
    <ligand>
        <name>ATP</name>
        <dbReference type="ChEBI" id="CHEBI:30616"/>
    </ligand>
</feature>
<keyword evidence="12" id="KW-1185">Reference proteome</keyword>
<dbReference type="InterPro" id="IPR020575">
    <property type="entry name" value="Hsp90_N"/>
</dbReference>
<dbReference type="InterPro" id="IPR003594">
    <property type="entry name" value="HATPase_dom"/>
</dbReference>
<evidence type="ECO:0000313" key="12">
    <source>
        <dbReference type="Proteomes" id="UP000199517"/>
    </source>
</evidence>
<dbReference type="InterPro" id="IPR020568">
    <property type="entry name" value="Ribosomal_Su5_D2-typ_SF"/>
</dbReference>
<dbReference type="SMART" id="SM00387">
    <property type="entry name" value="HATPase_c"/>
    <property type="match status" value="1"/>
</dbReference>
<keyword evidence="4 8" id="KW-0547">Nucleotide-binding</keyword>
<comment type="subcellular location">
    <subcellularLocation>
        <location evidence="1 8">Cytoplasm</location>
    </subcellularLocation>
</comment>
<feature type="domain" description="Histidine kinase/HSP90-like ATPase" evidence="10">
    <location>
        <begin position="26"/>
        <end position="183"/>
    </location>
</feature>
<feature type="region of interest" description="C" evidence="8">
    <location>
        <begin position="584"/>
        <end position="651"/>
    </location>
</feature>
<proteinExistence type="inferred from homology"/>
<dbReference type="PRINTS" id="PR00775">
    <property type="entry name" value="HEATSHOCK90"/>
</dbReference>
<reference evidence="12" key="1">
    <citation type="submission" date="2016-10" db="EMBL/GenBank/DDBJ databases">
        <authorList>
            <person name="Varghese N."/>
            <person name="Submissions S."/>
        </authorList>
    </citation>
    <scope>NUCLEOTIDE SEQUENCE [LARGE SCALE GENOMIC DNA]</scope>
    <source>
        <strain evidence="12">DSM 7481</strain>
    </source>
</reference>
<evidence type="ECO:0000256" key="5">
    <source>
        <dbReference type="ARBA" id="ARBA00022840"/>
    </source>
</evidence>
<organism evidence="11 12">
    <name type="scientific">Paracidovorax konjaci</name>
    <dbReference type="NCBI Taxonomy" id="32040"/>
    <lineage>
        <taxon>Bacteria</taxon>
        <taxon>Pseudomonadati</taxon>
        <taxon>Pseudomonadota</taxon>
        <taxon>Betaproteobacteria</taxon>
        <taxon>Burkholderiales</taxon>
        <taxon>Comamonadaceae</taxon>
        <taxon>Paracidovorax</taxon>
    </lineage>
</organism>
<feature type="binding site" evidence="9">
    <location>
        <position position="84"/>
    </location>
    <ligand>
        <name>ATP</name>
        <dbReference type="ChEBI" id="CHEBI:30616"/>
    </ligand>
</feature>
<dbReference type="PIRSF" id="PIRSF002583">
    <property type="entry name" value="Hsp90"/>
    <property type="match status" value="1"/>
</dbReference>
<dbReference type="Proteomes" id="UP000199517">
    <property type="component" value="Unassembled WGS sequence"/>
</dbReference>
<protein>
    <recommendedName>
        <fullName evidence="8">Chaperone protein HtpG</fullName>
    </recommendedName>
    <alternativeName>
        <fullName evidence="8">Heat shock protein HtpG</fullName>
    </alternativeName>
    <alternativeName>
        <fullName evidence="8">High temperature protein G</fullName>
    </alternativeName>
</protein>
<feature type="binding site" evidence="9">
    <location>
        <position position="98"/>
    </location>
    <ligand>
        <name>ATP</name>
        <dbReference type="ChEBI" id="CHEBI:30616"/>
    </ligand>
</feature>
<dbReference type="GO" id="GO:0140662">
    <property type="term" value="F:ATP-dependent protein folding chaperone"/>
    <property type="evidence" value="ECO:0007669"/>
    <property type="project" value="InterPro"/>
</dbReference>
<dbReference type="OrthoDB" id="9802640at2"/>
<keyword evidence="7 8" id="KW-0143">Chaperone</keyword>
<dbReference type="PANTHER" id="PTHR11528">
    <property type="entry name" value="HEAT SHOCK PROTEIN 90 FAMILY MEMBER"/>
    <property type="match status" value="1"/>
</dbReference>
<comment type="caution">
    <text evidence="8">Lacks conserved residue(s) required for the propagation of feature annotation.</text>
</comment>
<keyword evidence="3 8" id="KW-0963">Cytoplasm</keyword>
<dbReference type="InterPro" id="IPR037196">
    <property type="entry name" value="HSP90_C"/>
</dbReference>
<dbReference type="EMBL" id="FOMQ01000006">
    <property type="protein sequence ID" value="SFD80778.1"/>
    <property type="molecule type" value="Genomic_DNA"/>
</dbReference>
<keyword evidence="6 8" id="KW-0346">Stress response</keyword>
<evidence type="ECO:0000256" key="3">
    <source>
        <dbReference type="ARBA" id="ARBA00022490"/>
    </source>
</evidence>
<dbReference type="SUPFAM" id="SSF110942">
    <property type="entry name" value="HSP90 C-terminal domain"/>
    <property type="match status" value="1"/>
</dbReference>
<evidence type="ECO:0000256" key="4">
    <source>
        <dbReference type="ARBA" id="ARBA00022741"/>
    </source>
</evidence>
<feature type="binding site" evidence="9">
    <location>
        <begin position="121"/>
        <end position="126"/>
    </location>
    <ligand>
        <name>ATP</name>
        <dbReference type="ChEBI" id="CHEBI:30616"/>
    </ligand>
</feature>
<feature type="binding site" evidence="9">
    <location>
        <position position="79"/>
    </location>
    <ligand>
        <name>ATP</name>
        <dbReference type="ChEBI" id="CHEBI:30616"/>
    </ligand>
</feature>
<dbReference type="CDD" id="cd16927">
    <property type="entry name" value="HATPase_Hsp90-like"/>
    <property type="match status" value="1"/>
</dbReference>
<keyword evidence="5 8" id="KW-0067">ATP-binding</keyword>
<comment type="similarity">
    <text evidence="2 8">Belongs to the heat shock protein 90 family.</text>
</comment>
<dbReference type="AlphaFoldDB" id="A0A1I1VFP7"/>
<evidence type="ECO:0000256" key="1">
    <source>
        <dbReference type="ARBA" id="ARBA00004496"/>
    </source>
</evidence>
<dbReference type="Pfam" id="PF13589">
    <property type="entry name" value="HATPase_c_3"/>
    <property type="match status" value="1"/>
</dbReference>
<dbReference type="InterPro" id="IPR001404">
    <property type="entry name" value="Hsp90_fam"/>
</dbReference>
<dbReference type="GO" id="GO:0051082">
    <property type="term" value="F:unfolded protein binding"/>
    <property type="evidence" value="ECO:0007669"/>
    <property type="project" value="UniProtKB-UniRule"/>
</dbReference>
<feature type="binding site" evidence="9">
    <location>
        <begin position="99"/>
        <end position="100"/>
    </location>
    <ligand>
        <name>ATP</name>
        <dbReference type="ChEBI" id="CHEBI:30616"/>
    </ligand>
</feature>
<dbReference type="Gene3D" id="3.40.50.11260">
    <property type="match status" value="1"/>
</dbReference>
<evidence type="ECO:0000256" key="7">
    <source>
        <dbReference type="ARBA" id="ARBA00023186"/>
    </source>
</evidence>
<dbReference type="SUPFAM" id="SSF55874">
    <property type="entry name" value="ATPase domain of HSP90 chaperone/DNA topoisomerase II/histidine kinase"/>
    <property type="match status" value="1"/>
</dbReference>
<dbReference type="FunFam" id="3.30.565.10:FF:000009">
    <property type="entry name" value="Molecular chaperone HtpG"/>
    <property type="match status" value="1"/>
</dbReference>
<comment type="subunit">
    <text evidence="8">Homodimer.</text>
</comment>
<dbReference type="RefSeq" id="WP_092952265.1">
    <property type="nucleotide sequence ID" value="NZ_FOMQ01000006.1"/>
</dbReference>
<dbReference type="GO" id="GO:0016887">
    <property type="term" value="F:ATP hydrolysis activity"/>
    <property type="evidence" value="ECO:0007669"/>
    <property type="project" value="InterPro"/>
</dbReference>
<dbReference type="GO" id="GO:0005524">
    <property type="term" value="F:ATP binding"/>
    <property type="evidence" value="ECO:0007669"/>
    <property type="project" value="UniProtKB-UniRule"/>
</dbReference>
<evidence type="ECO:0000256" key="9">
    <source>
        <dbReference type="PIRSR" id="PIRSR002583-1"/>
    </source>
</evidence>
<accession>A0A1I1VFP7</accession>
<dbReference type="HAMAP" id="MF_00505">
    <property type="entry name" value="HSP90"/>
    <property type="match status" value="1"/>
</dbReference>
<dbReference type="Pfam" id="PF00183">
    <property type="entry name" value="HSP90"/>
    <property type="match status" value="1"/>
</dbReference>
<name>A0A1I1VFP7_9BURK</name>
<evidence type="ECO:0000256" key="6">
    <source>
        <dbReference type="ARBA" id="ARBA00023016"/>
    </source>
</evidence>
<feature type="binding site" evidence="9">
    <location>
        <position position="37"/>
    </location>
    <ligand>
        <name>ATP</name>
        <dbReference type="ChEBI" id="CHEBI:30616"/>
    </ligand>
</feature>
<gene>
    <name evidence="8" type="primary">htpG</name>
    <name evidence="11" type="ORF">SAMN04489710_106216</name>
</gene>
<dbReference type="NCBIfam" id="NF003555">
    <property type="entry name" value="PRK05218.1"/>
    <property type="match status" value="1"/>
</dbReference>
<evidence type="ECO:0000256" key="2">
    <source>
        <dbReference type="ARBA" id="ARBA00008239"/>
    </source>
</evidence>
<evidence type="ECO:0000259" key="10">
    <source>
        <dbReference type="SMART" id="SM00387"/>
    </source>
</evidence>
<feature type="region of interest" description="A; substrate-binding" evidence="8">
    <location>
        <begin position="1"/>
        <end position="344"/>
    </location>
</feature>
<feature type="binding site" evidence="9">
    <location>
        <position position="173"/>
    </location>
    <ligand>
        <name>ATP</name>
        <dbReference type="ChEBI" id="CHEBI:30616"/>
    </ligand>
</feature>
<dbReference type="STRING" id="32040.SAMN04489710_106216"/>
<dbReference type="InterPro" id="IPR036890">
    <property type="entry name" value="HATPase_C_sf"/>
</dbReference>
<sequence length="651" mass="72433">MSKHTHSFQAEVSQLLHLVTHSLYSNQEIFLRELISNASDACDKLRFEALNNAGLYEDAPNLEVRVSFDKAAKTLTITDNGIGMSEQEAIDHLGTIAKSGTKDFMSRLSGDQKQDAQLIGQFGVGFYSGFIVADRITVESRRAGVPPEQGVRWTSAGTGDFEVEAITRAQRGTSIILHLRDEAEEFLNAWKLKSVIAKYSDHISLPILMEKEEWKDGEKEGDPGQMVQTGEWEPVNKASALWSRAKKDITDEQYREFYKAISHDHEDPLTWSHNRVEGNTEYTQLLYIPAKAPFDLWNRDKKAGVKLYVKRVFIMDEAEALMPTYLRFVKGVIDSSDLPLNVSRELLQESRDVRAIREGSTKRVLSMLEDLARHGRHAAAAGEGDDGVTDVVSDEDKAKEGKYTQFYAEFGAVLKEGLGEDFGNRDRLAKLLRFASTTTDTVTVSLADYKARMKEGQEAIYYITADTLAAAKNSPQLEVFKKKGIEVLLMTDRVDEWALNYLHDFDGTPLQSVAKGAVDLGKLQDEAEKKAAEEAAEAFKPMLAQLKEALKDKAGDVRVTTRLVDSPACLVVQEDGMSTQLARLMKQAGQSLPETRPVLEVNPEHALVKKLDGSVHFHDLAHILFDQALLAEGGLPEDPAAYVKRVNALLA</sequence>
<evidence type="ECO:0000256" key="8">
    <source>
        <dbReference type="HAMAP-Rule" id="MF_00505"/>
    </source>
</evidence>
<feature type="binding site" evidence="9">
    <location>
        <position position="33"/>
    </location>
    <ligand>
        <name>ATP</name>
        <dbReference type="ChEBI" id="CHEBI:30616"/>
    </ligand>
</feature>
<dbReference type="Gene3D" id="3.30.565.10">
    <property type="entry name" value="Histidine kinase-like ATPase, C-terminal domain"/>
    <property type="match status" value="1"/>
</dbReference>
<evidence type="ECO:0000313" key="11">
    <source>
        <dbReference type="EMBL" id="SFD80778.1"/>
    </source>
</evidence>
<dbReference type="GO" id="GO:0005737">
    <property type="term" value="C:cytoplasm"/>
    <property type="evidence" value="ECO:0007669"/>
    <property type="project" value="UniProtKB-SubCell"/>
</dbReference>
<dbReference type="SUPFAM" id="SSF54211">
    <property type="entry name" value="Ribosomal protein S5 domain 2-like"/>
    <property type="match status" value="1"/>
</dbReference>
<comment type="function">
    <text evidence="8">Molecular chaperone. Has ATPase activity.</text>
</comment>
<dbReference type="Gene3D" id="3.30.230.80">
    <property type="match status" value="1"/>
</dbReference>
<dbReference type="Gene3D" id="1.20.120.790">
    <property type="entry name" value="Heat shock protein 90, C-terminal domain"/>
    <property type="match status" value="1"/>
</dbReference>